<dbReference type="SUPFAM" id="SSF54593">
    <property type="entry name" value="Glyoxalase/Bleomycin resistance protein/Dihydroxybiphenyl dioxygenase"/>
    <property type="match status" value="1"/>
</dbReference>
<comment type="caution">
    <text evidence="2">The sequence shown here is derived from an EMBL/GenBank/DDBJ whole genome shotgun (WGS) entry which is preliminary data.</text>
</comment>
<evidence type="ECO:0000313" key="2">
    <source>
        <dbReference type="EMBL" id="NKX53171.1"/>
    </source>
</evidence>
<dbReference type="InterPro" id="IPR037523">
    <property type="entry name" value="VOC_core"/>
</dbReference>
<proteinExistence type="predicted"/>
<dbReference type="Gene3D" id="3.10.180.10">
    <property type="entry name" value="2,3-Dihydroxybiphenyl 1,2-Dioxygenase, domain 1"/>
    <property type="match status" value="1"/>
</dbReference>
<sequence>MAVAFNHTIIFAKDKVLSADFFARIFGVAPPRPMWSFMTIMLENGVALDFANRDGDIASQHYAFLVSDEDFDGILVRIEAEQVPYWADPAKSLPQQINRNDGGRGVYFHDPAGHFLEAITRPYGSGAA</sequence>
<evidence type="ECO:0000259" key="1">
    <source>
        <dbReference type="PROSITE" id="PS51819"/>
    </source>
</evidence>
<dbReference type="EMBL" id="JAAZSQ010000001">
    <property type="protein sequence ID" value="NKX53171.1"/>
    <property type="molecule type" value="Genomic_DNA"/>
</dbReference>
<dbReference type="PROSITE" id="PS51819">
    <property type="entry name" value="VOC"/>
    <property type="match status" value="1"/>
</dbReference>
<dbReference type="Proteomes" id="UP000544090">
    <property type="component" value="Unassembled WGS sequence"/>
</dbReference>
<dbReference type="InterPro" id="IPR029068">
    <property type="entry name" value="Glyas_Bleomycin-R_OHBP_Dase"/>
</dbReference>
<dbReference type="RefSeq" id="WP_168484515.1">
    <property type="nucleotide sequence ID" value="NZ_JAAZSQ010000001.1"/>
</dbReference>
<accession>A0A7X6H9W8</accession>
<dbReference type="AlphaFoldDB" id="A0A7X6H9W8"/>
<protein>
    <submittedName>
        <fullName evidence="2">VOC family protein</fullName>
    </submittedName>
</protein>
<dbReference type="CDD" id="cd08351">
    <property type="entry name" value="ChaP_like"/>
    <property type="match status" value="1"/>
</dbReference>
<feature type="domain" description="VOC" evidence="1">
    <location>
        <begin position="4"/>
        <end position="121"/>
    </location>
</feature>
<keyword evidence="3" id="KW-1185">Reference proteome</keyword>
<name>A0A7X6H9W8_9MICC</name>
<evidence type="ECO:0000313" key="3">
    <source>
        <dbReference type="Proteomes" id="UP000544090"/>
    </source>
</evidence>
<reference evidence="2 3" key="1">
    <citation type="submission" date="2020-04" db="EMBL/GenBank/DDBJ databases">
        <title>Arthrobacter sp. nov.</title>
        <authorList>
            <person name="Liu S."/>
        </authorList>
    </citation>
    <scope>NUCLEOTIDE SEQUENCE [LARGE SCALE GENOMIC DNA]</scope>
    <source>
        <strain evidence="2 3">E918</strain>
    </source>
</reference>
<organism evidence="2 3">
    <name type="scientific">Arthrobacter mobilis</name>
    <dbReference type="NCBI Taxonomy" id="2724944"/>
    <lineage>
        <taxon>Bacteria</taxon>
        <taxon>Bacillati</taxon>
        <taxon>Actinomycetota</taxon>
        <taxon>Actinomycetes</taxon>
        <taxon>Micrococcales</taxon>
        <taxon>Micrococcaceae</taxon>
        <taxon>Arthrobacter</taxon>
    </lineage>
</organism>
<gene>
    <name evidence="2" type="ORF">HGG74_01200</name>
</gene>